<sequence>MTRKAKEDAFLKSGDVSRCPRCGETEHIWHTWGKDKKEGLVVGMACTRCFWHCGTETLVSTILCKFFELQEEWHRKEYLRERYKRMRRELKKIYTREKSGMKRKDKTT</sequence>
<comment type="caution">
    <text evidence="1">The sequence shown here is derived from an EMBL/GenBank/DDBJ whole genome shotgun (WGS) entry which is preliminary data.</text>
</comment>
<dbReference type="EMBL" id="QVEZ01000001">
    <property type="protein sequence ID" value="RGC07437.1"/>
    <property type="molecule type" value="Genomic_DNA"/>
</dbReference>
<dbReference type="Proteomes" id="UP000261079">
    <property type="component" value="Unassembled WGS sequence"/>
</dbReference>
<protein>
    <submittedName>
        <fullName evidence="1">Uncharacterized protein</fullName>
    </submittedName>
</protein>
<dbReference type="AlphaFoldDB" id="A0A3E2VA49"/>
<accession>A0A3E2VA49</accession>
<name>A0A3E2VA49_9FIRM</name>
<reference evidence="1 2" key="1">
    <citation type="submission" date="2018-08" db="EMBL/GenBank/DDBJ databases">
        <title>A genome reference for cultivated species of the human gut microbiota.</title>
        <authorList>
            <person name="Zou Y."/>
            <person name="Xue W."/>
            <person name="Luo G."/>
        </authorList>
    </citation>
    <scope>NUCLEOTIDE SEQUENCE [LARGE SCALE GENOMIC DNA]</scope>
    <source>
        <strain evidence="1 2">AM42-11AC</strain>
    </source>
</reference>
<gene>
    <name evidence="1" type="ORF">DW905_02380</name>
</gene>
<organism evidence="1 2">
    <name type="scientific">Faecalibacterium prausnitzii</name>
    <dbReference type="NCBI Taxonomy" id="853"/>
    <lineage>
        <taxon>Bacteria</taxon>
        <taxon>Bacillati</taxon>
        <taxon>Bacillota</taxon>
        <taxon>Clostridia</taxon>
        <taxon>Eubacteriales</taxon>
        <taxon>Oscillospiraceae</taxon>
        <taxon>Faecalibacterium</taxon>
    </lineage>
</organism>
<evidence type="ECO:0000313" key="1">
    <source>
        <dbReference type="EMBL" id="RGC07437.1"/>
    </source>
</evidence>
<evidence type="ECO:0000313" key="2">
    <source>
        <dbReference type="Proteomes" id="UP000261079"/>
    </source>
</evidence>
<proteinExistence type="predicted"/>